<reference evidence="10" key="3">
    <citation type="journal article" date="2017" name="Nature">
        <title>Genome sequence of the progenitor of the wheat D genome Aegilops tauschii.</title>
        <authorList>
            <person name="Luo M.C."/>
            <person name="Gu Y.Q."/>
            <person name="Puiu D."/>
            <person name="Wang H."/>
            <person name="Twardziok S.O."/>
            <person name="Deal K.R."/>
            <person name="Huo N."/>
            <person name="Zhu T."/>
            <person name="Wang L."/>
            <person name="Wang Y."/>
            <person name="McGuire P.E."/>
            <person name="Liu S."/>
            <person name="Long H."/>
            <person name="Ramasamy R.K."/>
            <person name="Rodriguez J.C."/>
            <person name="Van S.L."/>
            <person name="Yuan L."/>
            <person name="Wang Z."/>
            <person name="Xia Z."/>
            <person name="Xiao L."/>
            <person name="Anderson O.D."/>
            <person name="Ouyang S."/>
            <person name="Liang Y."/>
            <person name="Zimin A.V."/>
            <person name="Pertea G."/>
            <person name="Qi P."/>
            <person name="Bennetzen J.L."/>
            <person name="Dai X."/>
            <person name="Dawson M.W."/>
            <person name="Muller H.G."/>
            <person name="Kugler K."/>
            <person name="Rivarola-Duarte L."/>
            <person name="Spannagl M."/>
            <person name="Mayer K.F.X."/>
            <person name="Lu F.H."/>
            <person name="Bevan M.W."/>
            <person name="Leroy P."/>
            <person name="Li P."/>
            <person name="You F.M."/>
            <person name="Sun Q."/>
            <person name="Liu Z."/>
            <person name="Lyons E."/>
            <person name="Wicker T."/>
            <person name="Salzberg S.L."/>
            <person name="Devos K.M."/>
            <person name="Dvorak J."/>
        </authorList>
    </citation>
    <scope>NUCLEOTIDE SEQUENCE [LARGE SCALE GENOMIC DNA]</scope>
    <source>
        <strain evidence="10">cv. AL8/78</strain>
    </source>
</reference>
<reference evidence="10" key="5">
    <citation type="journal article" date="2021" name="G3 (Bethesda)">
        <title>Aegilops tauschii genome assembly Aet v5.0 features greater sequence contiguity and improved annotation.</title>
        <authorList>
            <person name="Wang L."/>
            <person name="Zhu T."/>
            <person name="Rodriguez J.C."/>
            <person name="Deal K.R."/>
            <person name="Dubcovsky J."/>
            <person name="McGuire P.E."/>
            <person name="Lux T."/>
            <person name="Spannagl M."/>
            <person name="Mayer K.F.X."/>
            <person name="Baldrich P."/>
            <person name="Meyers B.C."/>
            <person name="Huo N."/>
            <person name="Gu Y.Q."/>
            <person name="Zhou H."/>
            <person name="Devos K.M."/>
            <person name="Bennetzen J.L."/>
            <person name="Unver T."/>
            <person name="Budak H."/>
            <person name="Gulick P.J."/>
            <person name="Galiba G."/>
            <person name="Kalapos B."/>
            <person name="Nelson D.R."/>
            <person name="Li P."/>
            <person name="You F.M."/>
            <person name="Luo M.C."/>
            <person name="Dvorak J."/>
        </authorList>
    </citation>
    <scope>NUCLEOTIDE SEQUENCE [LARGE SCALE GENOMIC DNA]</scope>
    <source>
        <strain evidence="10">cv. AL8/78</strain>
    </source>
</reference>
<keyword evidence="4" id="KW-0811">Translocation</keyword>
<dbReference type="PANTHER" id="PTHR19332:SF1">
    <property type="entry name" value="PEROXISOMAL MEMBRANE PROTEIN PEX13"/>
    <property type="match status" value="1"/>
</dbReference>
<reference evidence="11" key="2">
    <citation type="journal article" date="2017" name="Nat. Plants">
        <title>The Aegilops tauschii genome reveals multiple impacts of transposons.</title>
        <authorList>
            <person name="Zhao G."/>
            <person name="Zou C."/>
            <person name="Li K."/>
            <person name="Wang K."/>
            <person name="Li T."/>
            <person name="Gao L."/>
            <person name="Zhang X."/>
            <person name="Wang H."/>
            <person name="Yang Z."/>
            <person name="Liu X."/>
            <person name="Jiang W."/>
            <person name="Mao L."/>
            <person name="Kong X."/>
            <person name="Jiao Y."/>
            <person name="Jia J."/>
        </authorList>
    </citation>
    <scope>NUCLEOTIDE SEQUENCE [LARGE SCALE GENOMIC DNA]</scope>
    <source>
        <strain evidence="11">cv. AL8/78</strain>
    </source>
</reference>
<feature type="compositionally biased region" description="Low complexity" evidence="9">
    <location>
        <begin position="33"/>
        <end position="52"/>
    </location>
</feature>
<dbReference type="Proteomes" id="UP000015105">
    <property type="component" value="Chromosome 5D"/>
</dbReference>
<keyword evidence="3" id="KW-0653">Protein transport</keyword>
<dbReference type="PANTHER" id="PTHR19332">
    <property type="entry name" value="PEROXISOMAL MEMBRANE PROTEIN PEX13"/>
    <property type="match status" value="1"/>
</dbReference>
<dbReference type="InterPro" id="IPR035463">
    <property type="entry name" value="Pex13"/>
</dbReference>
<evidence type="ECO:0000256" key="5">
    <source>
        <dbReference type="ARBA" id="ARBA00023136"/>
    </source>
</evidence>
<comment type="similarity">
    <text evidence="1">Belongs to the peroxin-13 family.</text>
</comment>
<dbReference type="Gramene" id="AET5Gv20989500.3">
    <property type="protein sequence ID" value="AET5Gv20989500.3"/>
    <property type="gene ID" value="AET5Gv20989500"/>
</dbReference>
<dbReference type="GO" id="GO:0005778">
    <property type="term" value="C:peroxisomal membrane"/>
    <property type="evidence" value="ECO:0007669"/>
    <property type="project" value="UniProtKB-SubCell"/>
</dbReference>
<evidence type="ECO:0000256" key="3">
    <source>
        <dbReference type="ARBA" id="ARBA00022927"/>
    </source>
</evidence>
<dbReference type="GO" id="GO:0006635">
    <property type="term" value="P:fatty acid beta-oxidation"/>
    <property type="evidence" value="ECO:0007669"/>
    <property type="project" value="EnsemblPlants"/>
</dbReference>
<reference evidence="10" key="4">
    <citation type="submission" date="2019-03" db="UniProtKB">
        <authorList>
            <consortium name="EnsemblPlants"/>
        </authorList>
    </citation>
    <scope>IDENTIFICATION</scope>
</reference>
<protein>
    <recommendedName>
        <fullName evidence="7">Peroxin-13</fullName>
    </recommendedName>
</protein>
<keyword evidence="11" id="KW-1185">Reference proteome</keyword>
<dbReference type="EnsemblPlants" id="AET5Gv20989500.3">
    <property type="protein sequence ID" value="AET5Gv20989500.3"/>
    <property type="gene ID" value="AET5Gv20989500"/>
</dbReference>
<evidence type="ECO:0000313" key="11">
    <source>
        <dbReference type="Proteomes" id="UP000015105"/>
    </source>
</evidence>
<evidence type="ECO:0000256" key="8">
    <source>
        <dbReference type="ARBA" id="ARBA00046271"/>
    </source>
</evidence>
<evidence type="ECO:0000256" key="4">
    <source>
        <dbReference type="ARBA" id="ARBA00023010"/>
    </source>
</evidence>
<dbReference type="AlphaFoldDB" id="A0A453LZZ2"/>
<keyword evidence="5" id="KW-0472">Membrane</keyword>
<evidence type="ECO:0000256" key="7">
    <source>
        <dbReference type="ARBA" id="ARBA00029693"/>
    </source>
</evidence>
<name>A0A453LZZ2_AEGTS</name>
<evidence type="ECO:0000256" key="9">
    <source>
        <dbReference type="SAM" id="MobiDB-lite"/>
    </source>
</evidence>
<keyword evidence="6" id="KW-0576">Peroxisome</keyword>
<evidence type="ECO:0000256" key="2">
    <source>
        <dbReference type="ARBA" id="ARBA00022448"/>
    </source>
</evidence>
<evidence type="ECO:0000313" key="10">
    <source>
        <dbReference type="EnsemblPlants" id="AET5Gv20989500.3"/>
    </source>
</evidence>
<dbReference type="GO" id="GO:1990429">
    <property type="term" value="C:peroxisomal importomer complex"/>
    <property type="evidence" value="ECO:0007669"/>
    <property type="project" value="TreeGrafter"/>
</dbReference>
<evidence type="ECO:0000256" key="6">
    <source>
        <dbReference type="ARBA" id="ARBA00023140"/>
    </source>
</evidence>
<accession>A0A453LZZ2</accession>
<sequence length="320" mass="33915">LDRLRFLRRRRNERESPRRGRQPAGLRDRAIQPARRAAELAAPHRAAPHAMAGNNPPPKPWERVGTSSGPAPFKPPSGGSTSDVVEASGTAKPGEVVSAAQSNAAFNVNNTVAGPVPPRPWQQQGYGNTYGGDGASTYNSYGGFGGAYSNGGLYGNNNMYSGYGGGYGGSYGGSGMYGGSMYNNGMGNPYGGMGMSPYNQGPHSFGPPAPPPGFWVSFLRVMHGIVNFSGRVAFLISQNTQAFHMFITALLQLCDKSGMLYGELARFTFRLLGIKTKPNKGRIQGAQAPSLDGPGQQFVEAPKASKNSWENVWSGDAKGM</sequence>
<evidence type="ECO:0000256" key="1">
    <source>
        <dbReference type="ARBA" id="ARBA00006033"/>
    </source>
</evidence>
<dbReference type="GO" id="GO:0016560">
    <property type="term" value="P:protein import into peroxisome matrix, docking"/>
    <property type="evidence" value="ECO:0007669"/>
    <property type="project" value="InterPro"/>
</dbReference>
<proteinExistence type="inferred from homology"/>
<feature type="compositionally biased region" description="Basic residues" evidence="9">
    <location>
        <begin position="1"/>
        <end position="11"/>
    </location>
</feature>
<dbReference type="STRING" id="200361.A0A453LZZ2"/>
<feature type="region of interest" description="Disordered" evidence="9">
    <location>
        <begin position="1"/>
        <end position="95"/>
    </location>
</feature>
<comment type="subcellular location">
    <subcellularLocation>
        <location evidence="8">Peroxisome membrane</location>
    </subcellularLocation>
</comment>
<reference evidence="11" key="1">
    <citation type="journal article" date="2014" name="Science">
        <title>Ancient hybridizations among the ancestral genomes of bread wheat.</title>
        <authorList>
            <consortium name="International Wheat Genome Sequencing Consortium,"/>
            <person name="Marcussen T."/>
            <person name="Sandve S.R."/>
            <person name="Heier L."/>
            <person name="Spannagl M."/>
            <person name="Pfeifer M."/>
            <person name="Jakobsen K.S."/>
            <person name="Wulff B.B."/>
            <person name="Steuernagel B."/>
            <person name="Mayer K.F."/>
            <person name="Olsen O.A."/>
        </authorList>
    </citation>
    <scope>NUCLEOTIDE SEQUENCE [LARGE SCALE GENOMIC DNA]</scope>
    <source>
        <strain evidence="11">cv. AL8/78</strain>
    </source>
</reference>
<organism evidence="10 11">
    <name type="scientific">Aegilops tauschii subsp. strangulata</name>
    <name type="common">Goatgrass</name>
    <dbReference type="NCBI Taxonomy" id="200361"/>
    <lineage>
        <taxon>Eukaryota</taxon>
        <taxon>Viridiplantae</taxon>
        <taxon>Streptophyta</taxon>
        <taxon>Embryophyta</taxon>
        <taxon>Tracheophyta</taxon>
        <taxon>Spermatophyta</taxon>
        <taxon>Magnoliopsida</taxon>
        <taxon>Liliopsida</taxon>
        <taxon>Poales</taxon>
        <taxon>Poaceae</taxon>
        <taxon>BOP clade</taxon>
        <taxon>Pooideae</taxon>
        <taxon>Triticodae</taxon>
        <taxon>Triticeae</taxon>
        <taxon>Triticinae</taxon>
        <taxon>Aegilops</taxon>
    </lineage>
</organism>
<keyword evidence="2" id="KW-0813">Transport</keyword>